<proteinExistence type="predicted"/>
<dbReference type="AlphaFoldDB" id="A0A1J4P5B0"/>
<evidence type="ECO:0000256" key="1">
    <source>
        <dbReference type="SAM" id="MobiDB-lite"/>
    </source>
</evidence>
<feature type="transmembrane region" description="Helical" evidence="2">
    <location>
        <begin position="75"/>
        <end position="93"/>
    </location>
</feature>
<dbReference type="Proteomes" id="UP000034196">
    <property type="component" value="Unassembled WGS sequence"/>
</dbReference>
<organism evidence="4 5">
    <name type="scientific">Streptomyces mangrovisoli</name>
    <dbReference type="NCBI Taxonomy" id="1428628"/>
    <lineage>
        <taxon>Bacteria</taxon>
        <taxon>Bacillati</taxon>
        <taxon>Actinomycetota</taxon>
        <taxon>Actinomycetes</taxon>
        <taxon>Kitasatosporales</taxon>
        <taxon>Streptomycetaceae</taxon>
        <taxon>Streptomyces</taxon>
    </lineage>
</organism>
<dbReference type="InterPro" id="IPR025403">
    <property type="entry name" value="TgpA-like_C"/>
</dbReference>
<feature type="compositionally biased region" description="Basic and acidic residues" evidence="1">
    <location>
        <begin position="101"/>
        <end position="110"/>
    </location>
</feature>
<evidence type="ECO:0000313" key="4">
    <source>
        <dbReference type="EMBL" id="OIJ69803.1"/>
    </source>
</evidence>
<evidence type="ECO:0000259" key="3">
    <source>
        <dbReference type="Pfam" id="PF13559"/>
    </source>
</evidence>
<dbReference type="STRING" id="1428628.WN71_000850"/>
<evidence type="ECO:0000256" key="2">
    <source>
        <dbReference type="SAM" id="Phobius"/>
    </source>
</evidence>
<keyword evidence="5" id="KW-1185">Reference proteome</keyword>
<feature type="transmembrane region" description="Helical" evidence="2">
    <location>
        <begin position="141"/>
        <end position="162"/>
    </location>
</feature>
<evidence type="ECO:0000313" key="5">
    <source>
        <dbReference type="Proteomes" id="UP000034196"/>
    </source>
</evidence>
<feature type="region of interest" description="Disordered" evidence="1">
    <location>
        <begin position="98"/>
        <end position="126"/>
    </location>
</feature>
<sequence length="300" mass="31758">MVGGTALAALLLHPDNGLSAKGRGPLGGNAVLVVGLALLSLLVGLGLYEKFRDQPDTVRELDSPRQRMAHGISRVLRVGAWVVPLLILVLHRFDSYGSNHGPDDQPDRESSSPPLPPQDPASTRAPAEHAAHTLYFGLSRILLILAVALLVVVVVVAALRLWRYLTRPQALAAPATYETLDDEQERLVQAVDSGRRALLDGADARAAVIACYAAMEQSLADSGLTRRASDSPQDLLERAVAGGLPNGAAATTLTTLFREARYSTHPMDGSHRDLAAAALAEIADGLRSGPSRPEARTGTS</sequence>
<keyword evidence="2" id="KW-0812">Transmembrane</keyword>
<dbReference type="Pfam" id="PF13559">
    <property type="entry name" value="DUF4129"/>
    <property type="match status" value="1"/>
</dbReference>
<keyword evidence="2" id="KW-0472">Membrane</keyword>
<feature type="domain" description="Protein-glutamine gamma-glutamyltransferase-like C-terminal" evidence="3">
    <location>
        <begin position="211"/>
        <end position="279"/>
    </location>
</feature>
<comment type="caution">
    <text evidence="4">The sequence shown here is derived from an EMBL/GenBank/DDBJ whole genome shotgun (WGS) entry which is preliminary data.</text>
</comment>
<protein>
    <recommendedName>
        <fullName evidence="3">Protein-glutamine gamma-glutamyltransferase-like C-terminal domain-containing protein</fullName>
    </recommendedName>
</protein>
<gene>
    <name evidence="4" type="ORF">WN71_000850</name>
</gene>
<dbReference type="EMBL" id="LAVA02000002">
    <property type="protein sequence ID" value="OIJ69803.1"/>
    <property type="molecule type" value="Genomic_DNA"/>
</dbReference>
<feature type="transmembrane region" description="Helical" evidence="2">
    <location>
        <begin position="30"/>
        <end position="48"/>
    </location>
</feature>
<reference evidence="4" key="1">
    <citation type="submission" date="2016-10" db="EMBL/GenBank/DDBJ databases">
        <title>Genome sequence of Streptomyces mangrovisoli MUSC 149.</title>
        <authorList>
            <person name="Lee L.-H."/>
            <person name="Ser H.-L."/>
        </authorList>
    </citation>
    <scope>NUCLEOTIDE SEQUENCE [LARGE SCALE GENOMIC DNA]</scope>
    <source>
        <strain evidence="4">MUSC 149</strain>
    </source>
</reference>
<name>A0A1J4P5B0_9ACTN</name>
<keyword evidence="2" id="KW-1133">Transmembrane helix</keyword>
<accession>A0A1J4P5B0</accession>